<dbReference type="GeneID" id="28827508"/>
<name>A0A194WW02_MOLSC</name>
<sequence>MIMWLLNTTSLQLEYVNSSEDQTYAILSHTWEDGEVSLQELANLEQANKKKGFSKIEWTCRLARERGISYAWVDTCCIDKASSAELTEAINSMFKWYKDSAVCFVFLSDLVPSASPMNEWGLDFQRCRWFTRGWTLQELIAPELVEFYDQNWNLRGDKSSSRSTLFDITGIDIEVLADSEKMATIPVAKRMSWASMRQTTRVEDTAYCLFGIFDVNLPLIYGEGPKAFIRLQEGIVQETFDLSIGRSWSTDH</sequence>
<dbReference type="InterPro" id="IPR010730">
    <property type="entry name" value="HET"/>
</dbReference>
<feature type="domain" description="Heterokaryon incompatibility" evidence="1">
    <location>
        <begin position="24"/>
        <end position="109"/>
    </location>
</feature>
<dbReference type="Proteomes" id="UP000070700">
    <property type="component" value="Unassembled WGS sequence"/>
</dbReference>
<reference evidence="2 3" key="1">
    <citation type="submission" date="2015-10" db="EMBL/GenBank/DDBJ databases">
        <title>Full genome of DAOMC 229536 Phialocephala scopiformis, a fungal endophyte of spruce producing the potent anti-insectan compound rugulosin.</title>
        <authorList>
            <consortium name="DOE Joint Genome Institute"/>
            <person name="Walker A.K."/>
            <person name="Frasz S.L."/>
            <person name="Seifert K.A."/>
            <person name="Miller J.D."/>
            <person name="Mondo S.J."/>
            <person name="Labutti K."/>
            <person name="Lipzen A."/>
            <person name="Dockter R."/>
            <person name="Kennedy M."/>
            <person name="Grigoriev I.V."/>
            <person name="Spatafora J.W."/>
        </authorList>
    </citation>
    <scope>NUCLEOTIDE SEQUENCE [LARGE SCALE GENOMIC DNA]</scope>
    <source>
        <strain evidence="2 3">CBS 120377</strain>
    </source>
</reference>
<dbReference type="AlphaFoldDB" id="A0A194WW02"/>
<dbReference type="InParanoid" id="A0A194WW02"/>
<dbReference type="PANTHER" id="PTHR10622">
    <property type="entry name" value="HET DOMAIN-CONTAINING PROTEIN"/>
    <property type="match status" value="1"/>
</dbReference>
<gene>
    <name evidence="2" type="ORF">LY89DRAFT_709797</name>
</gene>
<dbReference type="OrthoDB" id="674604at2759"/>
<protein>
    <submittedName>
        <fullName evidence="2">HET-domain-containing protein</fullName>
    </submittedName>
</protein>
<dbReference type="PANTHER" id="PTHR10622:SF12">
    <property type="entry name" value="HET DOMAIN-CONTAINING PROTEIN"/>
    <property type="match status" value="1"/>
</dbReference>
<evidence type="ECO:0000313" key="2">
    <source>
        <dbReference type="EMBL" id="KUJ11854.1"/>
    </source>
</evidence>
<dbReference type="Pfam" id="PF06985">
    <property type="entry name" value="HET"/>
    <property type="match status" value="1"/>
</dbReference>
<evidence type="ECO:0000259" key="1">
    <source>
        <dbReference type="Pfam" id="PF06985"/>
    </source>
</evidence>
<dbReference type="RefSeq" id="XP_018066209.1">
    <property type="nucleotide sequence ID" value="XM_018217782.1"/>
</dbReference>
<proteinExistence type="predicted"/>
<keyword evidence="3" id="KW-1185">Reference proteome</keyword>
<accession>A0A194WW02</accession>
<dbReference type="KEGG" id="psco:LY89DRAFT_709797"/>
<evidence type="ECO:0000313" key="3">
    <source>
        <dbReference type="Proteomes" id="UP000070700"/>
    </source>
</evidence>
<dbReference type="EMBL" id="KQ947425">
    <property type="protein sequence ID" value="KUJ11854.1"/>
    <property type="molecule type" value="Genomic_DNA"/>
</dbReference>
<organism evidence="2 3">
    <name type="scientific">Mollisia scopiformis</name>
    <name type="common">Conifer needle endophyte fungus</name>
    <name type="synonym">Phialocephala scopiformis</name>
    <dbReference type="NCBI Taxonomy" id="149040"/>
    <lineage>
        <taxon>Eukaryota</taxon>
        <taxon>Fungi</taxon>
        <taxon>Dikarya</taxon>
        <taxon>Ascomycota</taxon>
        <taxon>Pezizomycotina</taxon>
        <taxon>Leotiomycetes</taxon>
        <taxon>Helotiales</taxon>
        <taxon>Mollisiaceae</taxon>
        <taxon>Mollisia</taxon>
    </lineage>
</organism>